<gene>
    <name evidence="1" type="ORF">DAA48_09530</name>
</gene>
<dbReference type="AlphaFoldDB" id="A0A2T4N3K2"/>
<dbReference type="RefSeq" id="WP_107683246.1">
    <property type="nucleotide sequence ID" value="NZ_JAJVCV010000008.1"/>
</dbReference>
<proteinExistence type="predicted"/>
<dbReference type="Proteomes" id="UP000241986">
    <property type="component" value="Unassembled WGS sequence"/>
</dbReference>
<name>A0A2T4N3K2_AERVE</name>
<organism evidence="1 2">
    <name type="scientific">Aeromonas veronii</name>
    <dbReference type="NCBI Taxonomy" id="654"/>
    <lineage>
        <taxon>Bacteria</taxon>
        <taxon>Pseudomonadati</taxon>
        <taxon>Pseudomonadota</taxon>
        <taxon>Gammaproteobacteria</taxon>
        <taxon>Aeromonadales</taxon>
        <taxon>Aeromonadaceae</taxon>
        <taxon>Aeromonas</taxon>
    </lineage>
</organism>
<protein>
    <submittedName>
        <fullName evidence="1">Uncharacterized protein</fullName>
    </submittedName>
</protein>
<evidence type="ECO:0000313" key="2">
    <source>
        <dbReference type="Proteomes" id="UP000241986"/>
    </source>
</evidence>
<reference evidence="1 2" key="1">
    <citation type="submission" date="2018-03" db="EMBL/GenBank/DDBJ databases">
        <title>Aeromonas veronii whole genome sequencing and analysis.</title>
        <authorList>
            <person name="Xie H."/>
            <person name="Liu T."/>
            <person name="Wang K."/>
        </authorList>
    </citation>
    <scope>NUCLEOTIDE SEQUENCE [LARGE SCALE GENOMIC DNA]</scope>
    <source>
        <strain evidence="1 2">XH.VA.1</strain>
    </source>
</reference>
<comment type="caution">
    <text evidence="1">The sequence shown here is derived from an EMBL/GenBank/DDBJ whole genome shotgun (WGS) entry which is preliminary data.</text>
</comment>
<dbReference type="EMBL" id="PZKL01000022">
    <property type="protein sequence ID" value="PTH81377.1"/>
    <property type="molecule type" value="Genomic_DNA"/>
</dbReference>
<accession>A0A2T4N3K2</accession>
<sequence length="106" mass="12242">MSIKPIAILMKVTHMKNTPDFYEREAQLVAEIAAWNATAQIDLAALNQCRKQLRAALASGHRRDYACILLRQRCSIYRHLYSVSVFNVRRPELELANLRCEEPLPF</sequence>
<evidence type="ECO:0000313" key="1">
    <source>
        <dbReference type="EMBL" id="PTH81377.1"/>
    </source>
</evidence>